<organism evidence="1 2">
    <name type="scientific">Scleroderma citrinum Foug A</name>
    <dbReference type="NCBI Taxonomy" id="1036808"/>
    <lineage>
        <taxon>Eukaryota</taxon>
        <taxon>Fungi</taxon>
        <taxon>Dikarya</taxon>
        <taxon>Basidiomycota</taxon>
        <taxon>Agaricomycotina</taxon>
        <taxon>Agaricomycetes</taxon>
        <taxon>Agaricomycetidae</taxon>
        <taxon>Boletales</taxon>
        <taxon>Sclerodermatineae</taxon>
        <taxon>Sclerodermataceae</taxon>
        <taxon>Scleroderma</taxon>
    </lineage>
</organism>
<dbReference type="AlphaFoldDB" id="A0A0C3E3U6"/>
<reference evidence="2" key="2">
    <citation type="submission" date="2015-01" db="EMBL/GenBank/DDBJ databases">
        <title>Evolutionary Origins and Diversification of the Mycorrhizal Mutualists.</title>
        <authorList>
            <consortium name="DOE Joint Genome Institute"/>
            <consortium name="Mycorrhizal Genomics Consortium"/>
            <person name="Kohler A."/>
            <person name="Kuo A."/>
            <person name="Nagy L.G."/>
            <person name="Floudas D."/>
            <person name="Copeland A."/>
            <person name="Barry K.W."/>
            <person name="Cichocki N."/>
            <person name="Veneault-Fourrey C."/>
            <person name="LaButti K."/>
            <person name="Lindquist E.A."/>
            <person name="Lipzen A."/>
            <person name="Lundell T."/>
            <person name="Morin E."/>
            <person name="Murat C."/>
            <person name="Riley R."/>
            <person name="Ohm R."/>
            <person name="Sun H."/>
            <person name="Tunlid A."/>
            <person name="Henrissat B."/>
            <person name="Grigoriev I.V."/>
            <person name="Hibbett D.S."/>
            <person name="Martin F."/>
        </authorList>
    </citation>
    <scope>NUCLEOTIDE SEQUENCE [LARGE SCALE GENOMIC DNA]</scope>
    <source>
        <strain evidence="2">Foug A</strain>
    </source>
</reference>
<dbReference type="HOGENOM" id="CLU_1548528_0_0_1"/>
<protein>
    <submittedName>
        <fullName evidence="1">Uncharacterized protein</fullName>
    </submittedName>
</protein>
<proteinExistence type="predicted"/>
<evidence type="ECO:0000313" key="1">
    <source>
        <dbReference type="EMBL" id="KIM62696.1"/>
    </source>
</evidence>
<reference evidence="1 2" key="1">
    <citation type="submission" date="2014-04" db="EMBL/GenBank/DDBJ databases">
        <authorList>
            <consortium name="DOE Joint Genome Institute"/>
            <person name="Kuo A."/>
            <person name="Kohler A."/>
            <person name="Nagy L.G."/>
            <person name="Floudas D."/>
            <person name="Copeland A."/>
            <person name="Barry K.W."/>
            <person name="Cichocki N."/>
            <person name="Veneault-Fourrey C."/>
            <person name="LaButti K."/>
            <person name="Lindquist E.A."/>
            <person name="Lipzen A."/>
            <person name="Lundell T."/>
            <person name="Morin E."/>
            <person name="Murat C."/>
            <person name="Sun H."/>
            <person name="Tunlid A."/>
            <person name="Henrissat B."/>
            <person name="Grigoriev I.V."/>
            <person name="Hibbett D.S."/>
            <person name="Martin F."/>
            <person name="Nordberg H.P."/>
            <person name="Cantor M.N."/>
            <person name="Hua S.X."/>
        </authorList>
    </citation>
    <scope>NUCLEOTIDE SEQUENCE [LARGE SCALE GENOMIC DNA]</scope>
    <source>
        <strain evidence="1 2">Foug A</strain>
    </source>
</reference>
<sequence length="173" mass="17940">MLDDCMGVCPATLDAGAVEESTETADATVATTEWKSSSTCASFAANPTSSATSAAFDKSESDENRIDVLGGFGSLDAAAVVAVVVDGGWGGEDTPRRQVVFLVREQCSTAGAAKGTGVRANTVQFSIGKVERDEVGRGRVWRCSGRWTSKSASANSQLASVVQPSAELEREVP</sequence>
<accession>A0A0C3E3U6</accession>
<dbReference type="EMBL" id="KN822040">
    <property type="protein sequence ID" value="KIM62696.1"/>
    <property type="molecule type" value="Genomic_DNA"/>
</dbReference>
<name>A0A0C3E3U6_9AGAM</name>
<gene>
    <name evidence="1" type="ORF">SCLCIDRAFT_9021</name>
</gene>
<evidence type="ECO:0000313" key="2">
    <source>
        <dbReference type="Proteomes" id="UP000053989"/>
    </source>
</evidence>
<dbReference type="Proteomes" id="UP000053989">
    <property type="component" value="Unassembled WGS sequence"/>
</dbReference>
<keyword evidence="2" id="KW-1185">Reference proteome</keyword>
<dbReference type="InParanoid" id="A0A0C3E3U6"/>